<evidence type="ECO:0000256" key="7">
    <source>
        <dbReference type="ARBA" id="ARBA00023242"/>
    </source>
</evidence>
<evidence type="ECO:0000256" key="3">
    <source>
        <dbReference type="ARBA" id="ARBA00022833"/>
    </source>
</evidence>
<dbReference type="GO" id="GO:0005634">
    <property type="term" value="C:nucleus"/>
    <property type="evidence" value="ECO:0007669"/>
    <property type="project" value="UniProtKB-SubCell"/>
</dbReference>
<evidence type="ECO:0000256" key="2">
    <source>
        <dbReference type="ARBA" id="ARBA00022771"/>
    </source>
</evidence>
<keyword evidence="1 9" id="KW-0479">Metal-binding</keyword>
<feature type="compositionally biased region" description="Pro residues" evidence="10">
    <location>
        <begin position="39"/>
        <end position="48"/>
    </location>
</feature>
<dbReference type="PANTHER" id="PTHR31992">
    <property type="entry name" value="DOF ZINC FINGER PROTEIN DOF1.4-RELATED"/>
    <property type="match status" value="1"/>
</dbReference>
<dbReference type="PROSITE" id="PS01361">
    <property type="entry name" value="ZF_DOF_1"/>
    <property type="match status" value="1"/>
</dbReference>
<evidence type="ECO:0000256" key="8">
    <source>
        <dbReference type="PROSITE-ProRule" id="PRU00071"/>
    </source>
</evidence>
<keyword evidence="13" id="KW-1185">Reference proteome</keyword>
<protein>
    <recommendedName>
        <fullName evidence="9">Dof zinc finger protein</fullName>
    </recommendedName>
</protein>
<evidence type="ECO:0000259" key="11">
    <source>
        <dbReference type="PROSITE" id="PS50884"/>
    </source>
</evidence>
<reference evidence="12" key="1">
    <citation type="submission" date="2019-10" db="EMBL/GenBank/DDBJ databases">
        <authorList>
            <person name="Zhang R."/>
            <person name="Pan Y."/>
            <person name="Wang J."/>
            <person name="Ma R."/>
            <person name="Yu S."/>
        </authorList>
    </citation>
    <scope>NUCLEOTIDE SEQUENCE</scope>
    <source>
        <strain evidence="12">LA-IB0</strain>
        <tissue evidence="12">Leaf</tissue>
    </source>
</reference>
<organism evidence="12 13">
    <name type="scientific">Buddleja alternifolia</name>
    <dbReference type="NCBI Taxonomy" id="168488"/>
    <lineage>
        <taxon>Eukaryota</taxon>
        <taxon>Viridiplantae</taxon>
        <taxon>Streptophyta</taxon>
        <taxon>Embryophyta</taxon>
        <taxon>Tracheophyta</taxon>
        <taxon>Spermatophyta</taxon>
        <taxon>Magnoliopsida</taxon>
        <taxon>eudicotyledons</taxon>
        <taxon>Gunneridae</taxon>
        <taxon>Pentapetalae</taxon>
        <taxon>asterids</taxon>
        <taxon>lamiids</taxon>
        <taxon>Lamiales</taxon>
        <taxon>Scrophulariaceae</taxon>
        <taxon>Buddlejeae</taxon>
        <taxon>Buddleja</taxon>
    </lineage>
</organism>
<evidence type="ECO:0000256" key="6">
    <source>
        <dbReference type="ARBA" id="ARBA00023163"/>
    </source>
</evidence>
<keyword evidence="6 9" id="KW-0804">Transcription</keyword>
<evidence type="ECO:0000256" key="1">
    <source>
        <dbReference type="ARBA" id="ARBA00022723"/>
    </source>
</evidence>
<comment type="subcellular location">
    <subcellularLocation>
        <location evidence="8 9">Nucleus</location>
    </subcellularLocation>
</comment>
<keyword evidence="2 8" id="KW-0863">Zinc-finger</keyword>
<dbReference type="Proteomes" id="UP000826271">
    <property type="component" value="Unassembled WGS sequence"/>
</dbReference>
<feature type="compositionally biased region" description="Basic and acidic residues" evidence="10">
    <location>
        <begin position="1"/>
        <end position="12"/>
    </location>
</feature>
<evidence type="ECO:0000256" key="4">
    <source>
        <dbReference type="ARBA" id="ARBA00023015"/>
    </source>
</evidence>
<dbReference type="GO" id="GO:0003700">
    <property type="term" value="F:DNA-binding transcription factor activity"/>
    <property type="evidence" value="ECO:0007669"/>
    <property type="project" value="UniProtKB-UniRule"/>
</dbReference>
<feature type="region of interest" description="Disordered" evidence="10">
    <location>
        <begin position="1"/>
        <end position="50"/>
    </location>
</feature>
<evidence type="ECO:0000256" key="9">
    <source>
        <dbReference type="RuleBase" id="RU369094"/>
    </source>
</evidence>
<evidence type="ECO:0000313" key="13">
    <source>
        <dbReference type="Proteomes" id="UP000826271"/>
    </source>
</evidence>
<feature type="domain" description="Dof-type" evidence="11">
    <location>
        <begin position="47"/>
        <end position="101"/>
    </location>
</feature>
<dbReference type="AlphaFoldDB" id="A0AAV6XYQ4"/>
<dbReference type="InterPro" id="IPR003851">
    <property type="entry name" value="Znf_Dof"/>
</dbReference>
<keyword evidence="4 9" id="KW-0805">Transcription regulation</keyword>
<dbReference type="GO" id="GO:0008270">
    <property type="term" value="F:zinc ion binding"/>
    <property type="evidence" value="ECO:0007669"/>
    <property type="project" value="UniProtKB-KW"/>
</dbReference>
<keyword evidence="5 8" id="KW-0238">DNA-binding</keyword>
<dbReference type="PROSITE" id="PS50884">
    <property type="entry name" value="ZF_DOF_2"/>
    <property type="match status" value="1"/>
</dbReference>
<dbReference type="EMBL" id="WHWC01000003">
    <property type="protein sequence ID" value="KAG8385534.1"/>
    <property type="molecule type" value="Genomic_DNA"/>
</dbReference>
<proteinExistence type="predicted"/>
<accession>A0AAV6XYQ4</accession>
<name>A0AAV6XYQ4_9LAMI</name>
<dbReference type="InterPro" id="IPR045174">
    <property type="entry name" value="Dof"/>
</dbReference>
<dbReference type="GO" id="GO:0003677">
    <property type="term" value="F:DNA binding"/>
    <property type="evidence" value="ECO:0007669"/>
    <property type="project" value="UniProtKB-UniRule"/>
</dbReference>
<feature type="region of interest" description="Disordered" evidence="10">
    <location>
        <begin position="88"/>
        <end position="117"/>
    </location>
</feature>
<comment type="function">
    <text evidence="9">Transcription factor that binds specifically to a 5'-AA[AG]G-3' consensus core sequence.</text>
</comment>
<dbReference type="Pfam" id="PF02701">
    <property type="entry name" value="Zn_ribbon_Dof"/>
    <property type="match status" value="1"/>
</dbReference>
<keyword evidence="7 8" id="KW-0539">Nucleus</keyword>
<evidence type="ECO:0000256" key="5">
    <source>
        <dbReference type="ARBA" id="ARBA00023125"/>
    </source>
</evidence>
<keyword evidence="3 9" id="KW-0862">Zinc</keyword>
<evidence type="ECO:0000256" key="10">
    <source>
        <dbReference type="SAM" id="MobiDB-lite"/>
    </source>
</evidence>
<comment type="caution">
    <text evidence="12">The sequence shown here is derived from an EMBL/GenBank/DDBJ whole genome shotgun (WGS) entry which is preliminary data.</text>
</comment>
<gene>
    <name evidence="12" type="ORF">BUALT_Bualt03G0055200</name>
</gene>
<evidence type="ECO:0000313" key="12">
    <source>
        <dbReference type="EMBL" id="KAG8385534.1"/>
    </source>
</evidence>
<dbReference type="PANTHER" id="PTHR31992:SF108">
    <property type="entry name" value="DOF ZINC FINGER PROTEIN"/>
    <property type="match status" value="1"/>
</dbReference>
<sequence>MEQQRRTEDKVNDQQQSLPPTRRMKPPENQMAAPQNHQQPPPPPPPQKCPRCDSSNTKFCYYNNYSLTQPRYFCKACRRYWTQGGTLRNVPVGGGCRKTKRPKPSSSSTSNEVAARTQSLQPQNLAGMVPGHGLRASPSLIPSMGNSFYTTGAFMSPLPAGINQGAAVNFNGGNSQFGANMALLQGMNLRPPGPPQQFQAQNDFFRSQQSLIPQRPLNSWTQSFINRSTAGTSAGSPTFWSGAIVCNTVDGENQAGSSFNPNQWSTDNNNPGFGPSQ</sequence>
<feature type="region of interest" description="Disordered" evidence="10">
    <location>
        <begin position="253"/>
        <end position="277"/>
    </location>
</feature>